<protein>
    <submittedName>
        <fullName evidence="1">Uncharacterized protein</fullName>
    </submittedName>
</protein>
<reference evidence="1" key="1">
    <citation type="submission" date="2022-08" db="UniProtKB">
        <authorList>
            <consortium name="EnsemblMetazoa"/>
        </authorList>
    </citation>
    <scope>IDENTIFICATION</scope>
    <source>
        <strain evidence="1">EBRO</strain>
    </source>
</reference>
<dbReference type="VEuPathDB" id="VectorBase:AATE015962"/>
<accession>A0A182JDD2</accession>
<evidence type="ECO:0000313" key="1">
    <source>
        <dbReference type="EnsemblMetazoa" id="AATE015962-PA.1"/>
    </source>
</evidence>
<sequence>MLGRQPLNVGRQLQCLLILALPDAGVHQLGQLEDLQQLRVAHQRERIEPPGRIDLGRALLERLAGGDELGPLIAETVELLLRLDELAVDFARTFRRPYERVVVRDGEILRLLHILPVLVLQPHFLLLQLLRLLTYRSRTDCEWEDLEDDFDGVPLLATGAGWELCCDGPSCEMMADASRLCDLRW</sequence>
<proteinExistence type="predicted"/>
<organism evidence="1">
    <name type="scientific">Anopheles atroparvus</name>
    <name type="common">European mosquito</name>
    <dbReference type="NCBI Taxonomy" id="41427"/>
    <lineage>
        <taxon>Eukaryota</taxon>
        <taxon>Metazoa</taxon>
        <taxon>Ecdysozoa</taxon>
        <taxon>Arthropoda</taxon>
        <taxon>Hexapoda</taxon>
        <taxon>Insecta</taxon>
        <taxon>Pterygota</taxon>
        <taxon>Neoptera</taxon>
        <taxon>Endopterygota</taxon>
        <taxon>Diptera</taxon>
        <taxon>Nematocera</taxon>
        <taxon>Culicoidea</taxon>
        <taxon>Culicidae</taxon>
        <taxon>Anophelinae</taxon>
        <taxon>Anopheles</taxon>
    </lineage>
</organism>
<dbReference type="EnsemblMetazoa" id="AATE015962-RA">
    <property type="protein sequence ID" value="AATE015962-PA.1"/>
    <property type="gene ID" value="AATE015962"/>
</dbReference>
<dbReference type="AlphaFoldDB" id="A0A182JDD2"/>
<name>A0A182JDD2_ANOAO</name>